<protein>
    <submittedName>
        <fullName evidence="1">Uncharacterized protein</fullName>
    </submittedName>
</protein>
<dbReference type="GeneID" id="71811677"/>
<keyword evidence="2" id="KW-1185">Reference proteome</keyword>
<dbReference type="AlphaFoldDB" id="L0IF62"/>
<sequence length="78" mass="9240">MTSVEQTYDGAGEDVHDRECYRCDRNVEPARLFRVTVEPPETMAVEYRDSERFCCPDCAAAMNLSEFSEEWIERRRQR</sequence>
<dbReference type="eggNOG" id="arCOG11985">
    <property type="taxonomic scope" value="Archaea"/>
</dbReference>
<dbReference type="EMBL" id="CP003050">
    <property type="protein sequence ID" value="AGB17394.1"/>
    <property type="molecule type" value="Genomic_DNA"/>
</dbReference>
<dbReference type="Proteomes" id="UP000010846">
    <property type="component" value="Chromosome"/>
</dbReference>
<evidence type="ECO:0000313" key="1">
    <source>
        <dbReference type="EMBL" id="AGB17394.1"/>
    </source>
</evidence>
<dbReference type="RefSeq" id="WP_015301986.1">
    <property type="nucleotide sequence ID" value="NC_019964.1"/>
</dbReference>
<dbReference type="KEGG" id="hru:Halru_2823"/>
<evidence type="ECO:0000313" key="2">
    <source>
        <dbReference type="Proteomes" id="UP000010846"/>
    </source>
</evidence>
<dbReference type="HOGENOM" id="CLU_2519676_0_0_2"/>
<gene>
    <name evidence="1" type="ordered locus">Halru_2823</name>
</gene>
<accession>L0IF62</accession>
<organism evidence="1 2">
    <name type="scientific">Halovivax ruber (strain DSM 18193 / JCM 13892 / XH-70)</name>
    <dbReference type="NCBI Taxonomy" id="797302"/>
    <lineage>
        <taxon>Archaea</taxon>
        <taxon>Methanobacteriati</taxon>
        <taxon>Methanobacteriota</taxon>
        <taxon>Stenosarchaea group</taxon>
        <taxon>Halobacteria</taxon>
        <taxon>Halobacteriales</taxon>
        <taxon>Natrialbaceae</taxon>
        <taxon>Halovivax</taxon>
    </lineage>
</organism>
<name>L0IF62_HALRX</name>
<reference evidence="1" key="1">
    <citation type="submission" date="2011-09" db="EMBL/GenBank/DDBJ databases">
        <title>Complete sequence of Halovivax ruber XH-70.</title>
        <authorList>
            <consortium name="US DOE Joint Genome Institute"/>
            <person name="Lucas S."/>
            <person name="Han J."/>
            <person name="Lapidus A."/>
            <person name="Cheng J.-F."/>
            <person name="Goodwin L."/>
            <person name="Pitluck S."/>
            <person name="Peters L."/>
            <person name="Mikhailova N."/>
            <person name="Davenport K."/>
            <person name="Detter J.C."/>
            <person name="Han C."/>
            <person name="Tapia R."/>
            <person name="Land M."/>
            <person name="Hauser L."/>
            <person name="Kyrpides N."/>
            <person name="Ivanova N."/>
            <person name="Pagani I."/>
            <person name="Sproer C."/>
            <person name="Anderson I."/>
            <person name="Woyke T."/>
        </authorList>
    </citation>
    <scope>NUCLEOTIDE SEQUENCE</scope>
    <source>
        <strain evidence="1">XH-70</strain>
    </source>
</reference>
<proteinExistence type="predicted"/>